<gene>
    <name evidence="3" type="ORF">RIdsm_00255</name>
    <name evidence="2" type="ORF">XM52_12240</name>
</gene>
<accession>A0A0T5PA12</accession>
<dbReference type="Proteomes" id="UP000051401">
    <property type="component" value="Unassembled WGS sequence"/>
</dbReference>
<reference evidence="2 4" key="1">
    <citation type="submission" date="2015-04" db="EMBL/GenBank/DDBJ databases">
        <title>The draft genome sequence of Roseovarius indicus B108T.</title>
        <authorList>
            <person name="Li G."/>
            <person name="Lai Q."/>
            <person name="Shao Z."/>
            <person name="Yan P."/>
        </authorList>
    </citation>
    <scope>NUCLEOTIDE SEQUENCE [LARGE SCALE GENOMIC DNA]</scope>
    <source>
        <strain evidence="2 4">B108</strain>
    </source>
</reference>
<sequence>MNTGQIISGAGHAGLIFWALFGGAFRDVPPPHEATEVTAISAEDYAALMAPEQSPEAVANVDTPEPPEAGEAPGMTSEADAVPETAQPEVAETSEPDTPPEVTEPDPPAQAEVSDEPPVMQPPQEDTAALVPEVSPDSQPREAPRVAPEPVARPEPDVQIDDVDQQETAPDESAEPVEEDQEETAREEATTEIVTEADDPADAAPSRSLRPRTRPTRQAEAETEAEPEAEPQPEPQEQTETATQQSPEVDENAVENALAEALGGAETQADSTPSGPPLTAGEKEGLRVAVQQCWNVGSLSSEALNTTVVVSVSMSEDGRPITASIEMLSASGGSDSAARQAFEAARRAIIRCGADGYKLPPEKYDQWRDIEMTFNPEKMRIK</sequence>
<evidence type="ECO:0000313" key="5">
    <source>
        <dbReference type="Proteomes" id="UP000325785"/>
    </source>
</evidence>
<dbReference type="SUPFAM" id="SSF74653">
    <property type="entry name" value="TolA/TonB C-terminal domain"/>
    <property type="match status" value="1"/>
</dbReference>
<keyword evidence="4" id="KW-1185">Reference proteome</keyword>
<name>A0A0T5PA12_9RHOB</name>
<reference evidence="3 5" key="2">
    <citation type="submission" date="2018-08" db="EMBL/GenBank/DDBJ databases">
        <title>Genetic Globetrotter - A new plasmid hitch-hiking vast phylogenetic and geographic distances.</title>
        <authorList>
            <person name="Vollmers J."/>
            <person name="Petersen J."/>
        </authorList>
    </citation>
    <scope>NUCLEOTIDE SEQUENCE [LARGE SCALE GENOMIC DNA]</scope>
    <source>
        <strain evidence="3 5">DSM 26383</strain>
    </source>
</reference>
<dbReference type="STRING" id="540747.SAMN04488031_10747"/>
<evidence type="ECO:0000313" key="3">
    <source>
        <dbReference type="EMBL" id="QEW24476.1"/>
    </source>
</evidence>
<protein>
    <submittedName>
        <fullName evidence="2">Energy transducer TonB</fullName>
    </submittedName>
</protein>
<organism evidence="2 4">
    <name type="scientific">Roseovarius indicus</name>
    <dbReference type="NCBI Taxonomy" id="540747"/>
    <lineage>
        <taxon>Bacteria</taxon>
        <taxon>Pseudomonadati</taxon>
        <taxon>Pseudomonadota</taxon>
        <taxon>Alphaproteobacteria</taxon>
        <taxon>Rhodobacterales</taxon>
        <taxon>Roseobacteraceae</taxon>
        <taxon>Roseovarius</taxon>
    </lineage>
</organism>
<dbReference type="AlphaFoldDB" id="A0A0T5PA12"/>
<evidence type="ECO:0000256" key="1">
    <source>
        <dbReference type="SAM" id="MobiDB-lite"/>
    </source>
</evidence>
<feature type="compositionally biased region" description="Acidic residues" evidence="1">
    <location>
        <begin position="158"/>
        <end position="182"/>
    </location>
</feature>
<dbReference type="RefSeq" id="WP_057816406.1">
    <property type="nucleotide sequence ID" value="NZ_CP031598.1"/>
</dbReference>
<proteinExistence type="predicted"/>
<dbReference type="EMBL" id="LAXI01000006">
    <property type="protein sequence ID" value="KRS17759.1"/>
    <property type="molecule type" value="Genomic_DNA"/>
</dbReference>
<dbReference type="PATRIC" id="fig|540747.5.peg.5427"/>
<dbReference type="EMBL" id="CP031598">
    <property type="protein sequence ID" value="QEW24476.1"/>
    <property type="molecule type" value="Genomic_DNA"/>
</dbReference>
<dbReference type="OrthoDB" id="7161229at2"/>
<feature type="compositionally biased region" description="Low complexity" evidence="1">
    <location>
        <begin position="235"/>
        <end position="247"/>
    </location>
</feature>
<feature type="compositionally biased region" description="Acidic residues" evidence="1">
    <location>
        <begin position="221"/>
        <end position="231"/>
    </location>
</feature>
<dbReference type="KEGG" id="rid:RIdsm_00255"/>
<feature type="region of interest" description="Disordered" evidence="1">
    <location>
        <begin position="48"/>
        <end position="256"/>
    </location>
</feature>
<dbReference type="Proteomes" id="UP000325785">
    <property type="component" value="Chromosome"/>
</dbReference>
<evidence type="ECO:0000313" key="2">
    <source>
        <dbReference type="EMBL" id="KRS17759.1"/>
    </source>
</evidence>
<dbReference type="Gene3D" id="3.30.1150.10">
    <property type="match status" value="1"/>
</dbReference>
<evidence type="ECO:0000313" key="4">
    <source>
        <dbReference type="Proteomes" id="UP000051401"/>
    </source>
</evidence>